<keyword evidence="6" id="KW-0067">ATP-binding</keyword>
<dbReference type="OrthoDB" id="9806954at2"/>
<accession>A0A328A9K8</accession>
<gene>
    <name evidence="12" type="primary">recN</name>
    <name evidence="12" type="ORF">DJ018_15090</name>
</gene>
<dbReference type="GO" id="GO:0005524">
    <property type="term" value="F:ATP binding"/>
    <property type="evidence" value="ECO:0007669"/>
    <property type="project" value="UniProtKB-KW"/>
</dbReference>
<comment type="similarity">
    <text evidence="2 9">Belongs to the RecN family.</text>
</comment>
<evidence type="ECO:0000256" key="4">
    <source>
        <dbReference type="ARBA" id="ARBA00022741"/>
    </source>
</evidence>
<keyword evidence="13" id="KW-1185">Reference proteome</keyword>
<dbReference type="RefSeq" id="WP_111515806.1">
    <property type="nucleotide sequence ID" value="NZ_QFYR01000004.1"/>
</dbReference>
<keyword evidence="4" id="KW-0547">Nucleotide-binding</keyword>
<dbReference type="InterPro" id="IPR027417">
    <property type="entry name" value="P-loop_NTPase"/>
</dbReference>
<dbReference type="PANTHER" id="PTHR11059">
    <property type="entry name" value="DNA REPAIR PROTEIN RECN"/>
    <property type="match status" value="1"/>
</dbReference>
<dbReference type="AlphaFoldDB" id="A0A328A9K8"/>
<evidence type="ECO:0000256" key="8">
    <source>
        <dbReference type="ARBA" id="ARBA00033408"/>
    </source>
</evidence>
<feature type="domain" description="RecF/RecN/SMC N-terminal" evidence="11">
    <location>
        <begin position="15"/>
        <end position="519"/>
    </location>
</feature>
<proteinExistence type="inferred from homology"/>
<evidence type="ECO:0000256" key="2">
    <source>
        <dbReference type="ARBA" id="ARBA00009441"/>
    </source>
</evidence>
<dbReference type="EMBL" id="QFYR01000004">
    <property type="protein sequence ID" value="RAK51271.1"/>
    <property type="molecule type" value="Genomic_DNA"/>
</dbReference>
<evidence type="ECO:0000256" key="10">
    <source>
        <dbReference type="SAM" id="Coils"/>
    </source>
</evidence>
<dbReference type="InterPro" id="IPR003395">
    <property type="entry name" value="RecF/RecN/SMC_N"/>
</dbReference>
<evidence type="ECO:0000256" key="6">
    <source>
        <dbReference type="ARBA" id="ARBA00022840"/>
    </source>
</evidence>
<dbReference type="PIRSF" id="PIRSF003128">
    <property type="entry name" value="RecN"/>
    <property type="match status" value="1"/>
</dbReference>
<comment type="function">
    <text evidence="1 9">May be involved in recombinational repair of damaged DNA.</text>
</comment>
<evidence type="ECO:0000256" key="7">
    <source>
        <dbReference type="ARBA" id="ARBA00023204"/>
    </source>
</evidence>
<keyword evidence="5 9" id="KW-0227">DNA damage</keyword>
<dbReference type="GO" id="GO:0043590">
    <property type="term" value="C:bacterial nucleoid"/>
    <property type="evidence" value="ECO:0007669"/>
    <property type="project" value="TreeGrafter"/>
</dbReference>
<dbReference type="FunFam" id="3.40.50.300:FF:000319">
    <property type="entry name" value="DNA repair protein RecN"/>
    <property type="match status" value="1"/>
</dbReference>
<comment type="caution">
    <text evidence="12">The sequence shown here is derived from an EMBL/GenBank/DDBJ whole genome shotgun (WGS) entry which is preliminary data.</text>
</comment>
<feature type="coiled-coil region" evidence="10">
    <location>
        <begin position="168"/>
        <end position="202"/>
    </location>
</feature>
<evidence type="ECO:0000259" key="11">
    <source>
        <dbReference type="Pfam" id="PF02463"/>
    </source>
</evidence>
<reference evidence="13" key="1">
    <citation type="submission" date="2018-05" db="EMBL/GenBank/DDBJ databases">
        <authorList>
            <person name="Li X."/>
        </authorList>
    </citation>
    <scope>NUCLEOTIDE SEQUENCE [LARGE SCALE GENOMIC DNA]</scope>
    <source>
        <strain evidence="13">YIM 73061</strain>
    </source>
</reference>
<dbReference type="Gene3D" id="3.40.50.300">
    <property type="entry name" value="P-loop containing nucleotide triphosphate hydrolases"/>
    <property type="match status" value="2"/>
</dbReference>
<keyword evidence="7 9" id="KW-0234">DNA repair</keyword>
<dbReference type="PANTHER" id="PTHR11059:SF0">
    <property type="entry name" value="DNA REPAIR PROTEIN RECN"/>
    <property type="match status" value="1"/>
</dbReference>
<sequence>MLIGLWIRDVVLIEALDLSIGPGLTALTGETGAGKSIILDSLGLATGARADAGLVRRGAAQAAVSAVFAPPPQHPVWDLLEDKGLSYARDEDLVLRRTLSADGRSRAFVNDQATGVGVLKEIGELLLEVHGQHETVGLLDARTHRPLLDTFGGLDAQSGKVAERWRTWREARERVDALRADVDRAAAETEELTLRLAEIERLDPREGEETELAEQRAILGAAEKSLADIASARGAFDGLSAKVASALRALERARERAVTAGAAQDGPTVARLVQAAEAMDRVLIEAQEAEAAVDTAAEAFDFEPDELEKTEERLFDLRGLARKLNVSVEELPLLRVRFAERLRAVESSEGDLKAAETALTAAKTAYLAEAAALTDARKAAGERLAAAVMAELAPLKLEKARFRVAVEPLSEERAGPTGLDRVAFEIATNPGAPFGDLGAIASGGELARFALALKASLAGRASGPQPLMIFDEVDQGVGGAVADAVGLRLKRLAANAQVLVVTHSPQVAARGDAHWRISKAGDAERLRTNVEILSPAEREEEIARMLAGAQITDAARAAARALIGA</sequence>
<dbReference type="GO" id="GO:0009432">
    <property type="term" value="P:SOS response"/>
    <property type="evidence" value="ECO:0007669"/>
    <property type="project" value="TreeGrafter"/>
</dbReference>
<evidence type="ECO:0000313" key="13">
    <source>
        <dbReference type="Proteomes" id="UP000249725"/>
    </source>
</evidence>
<evidence type="ECO:0000256" key="5">
    <source>
        <dbReference type="ARBA" id="ARBA00022763"/>
    </source>
</evidence>
<evidence type="ECO:0000256" key="1">
    <source>
        <dbReference type="ARBA" id="ARBA00003618"/>
    </source>
</evidence>
<dbReference type="SUPFAM" id="SSF52540">
    <property type="entry name" value="P-loop containing nucleoside triphosphate hydrolases"/>
    <property type="match status" value="2"/>
</dbReference>
<name>A0A328A9K8_9CAUL</name>
<dbReference type="InterPro" id="IPR004604">
    <property type="entry name" value="DNA_recomb/repair_RecN"/>
</dbReference>
<protein>
    <recommendedName>
        <fullName evidence="3 9">DNA repair protein RecN</fullName>
    </recommendedName>
    <alternativeName>
        <fullName evidence="8 9">Recombination protein N</fullName>
    </alternativeName>
</protein>
<organism evidence="12 13">
    <name type="scientific">Phenylobacterium deserti</name>
    <dbReference type="NCBI Taxonomy" id="1914756"/>
    <lineage>
        <taxon>Bacteria</taxon>
        <taxon>Pseudomonadati</taxon>
        <taxon>Pseudomonadota</taxon>
        <taxon>Alphaproteobacteria</taxon>
        <taxon>Caulobacterales</taxon>
        <taxon>Caulobacteraceae</taxon>
        <taxon>Phenylobacterium</taxon>
    </lineage>
</organism>
<dbReference type="Proteomes" id="UP000249725">
    <property type="component" value="Unassembled WGS sequence"/>
</dbReference>
<feature type="coiled-coil region" evidence="10">
    <location>
        <begin position="236"/>
        <end position="299"/>
    </location>
</feature>
<dbReference type="GO" id="GO:0006281">
    <property type="term" value="P:DNA repair"/>
    <property type="evidence" value="ECO:0007669"/>
    <property type="project" value="UniProtKB-KW"/>
</dbReference>
<dbReference type="CDD" id="cd03241">
    <property type="entry name" value="ABC_RecN"/>
    <property type="match status" value="2"/>
</dbReference>
<keyword evidence="10" id="KW-0175">Coiled coil</keyword>
<evidence type="ECO:0000256" key="9">
    <source>
        <dbReference type="PIRNR" id="PIRNR003128"/>
    </source>
</evidence>
<evidence type="ECO:0000313" key="12">
    <source>
        <dbReference type="EMBL" id="RAK51271.1"/>
    </source>
</evidence>
<dbReference type="Pfam" id="PF02463">
    <property type="entry name" value="SMC_N"/>
    <property type="match status" value="1"/>
</dbReference>
<evidence type="ECO:0000256" key="3">
    <source>
        <dbReference type="ARBA" id="ARBA00021315"/>
    </source>
</evidence>
<dbReference type="NCBIfam" id="TIGR00634">
    <property type="entry name" value="recN"/>
    <property type="match status" value="1"/>
</dbReference>
<dbReference type="GO" id="GO:0006310">
    <property type="term" value="P:DNA recombination"/>
    <property type="evidence" value="ECO:0007669"/>
    <property type="project" value="InterPro"/>
</dbReference>